<dbReference type="SUPFAM" id="SSF47954">
    <property type="entry name" value="Cyclin-like"/>
    <property type="match status" value="2"/>
</dbReference>
<comment type="caution">
    <text evidence="7">The sequence shown here is derived from an EMBL/GenBank/DDBJ whole genome shotgun (WGS) entry which is preliminary data.</text>
</comment>
<evidence type="ECO:0000256" key="2">
    <source>
        <dbReference type="ARBA" id="ARBA00023127"/>
    </source>
</evidence>
<dbReference type="InterPro" id="IPR004367">
    <property type="entry name" value="Cyclin_C-dom"/>
</dbReference>
<dbReference type="CDD" id="cd20504">
    <property type="entry name" value="CYCLIN_CCNA_rpt1"/>
    <property type="match status" value="1"/>
</dbReference>
<dbReference type="InterPro" id="IPR039361">
    <property type="entry name" value="Cyclin"/>
</dbReference>
<dbReference type="Proteomes" id="UP001372834">
    <property type="component" value="Unassembled WGS sequence"/>
</dbReference>
<dbReference type="PROSITE" id="PS00292">
    <property type="entry name" value="CYCLINS"/>
    <property type="match status" value="1"/>
</dbReference>
<dbReference type="GO" id="GO:0016538">
    <property type="term" value="F:cyclin-dependent protein serine/threonine kinase regulator activity"/>
    <property type="evidence" value="ECO:0007669"/>
    <property type="project" value="InterPro"/>
</dbReference>
<keyword evidence="3" id="KW-0131">Cell cycle</keyword>
<feature type="domain" description="Cyclin-like" evidence="5">
    <location>
        <begin position="261"/>
        <end position="345"/>
    </location>
</feature>
<evidence type="ECO:0000256" key="4">
    <source>
        <dbReference type="RuleBase" id="RU000383"/>
    </source>
</evidence>
<dbReference type="SMART" id="SM01332">
    <property type="entry name" value="Cyclin_C"/>
    <property type="match status" value="1"/>
</dbReference>
<evidence type="ECO:0000313" key="7">
    <source>
        <dbReference type="EMBL" id="KAK6625836.1"/>
    </source>
</evidence>
<dbReference type="SMART" id="SM00385">
    <property type="entry name" value="CYCLIN"/>
    <property type="match status" value="2"/>
</dbReference>
<dbReference type="Pfam" id="PF02984">
    <property type="entry name" value="Cyclin_C"/>
    <property type="match status" value="1"/>
</dbReference>
<dbReference type="GO" id="GO:0051301">
    <property type="term" value="P:cell division"/>
    <property type="evidence" value="ECO:0007669"/>
    <property type="project" value="UniProtKB-KW"/>
</dbReference>
<dbReference type="PANTHER" id="PTHR10177">
    <property type="entry name" value="CYCLINS"/>
    <property type="match status" value="1"/>
</dbReference>
<dbReference type="Pfam" id="PF00134">
    <property type="entry name" value="Cyclin_N"/>
    <property type="match status" value="1"/>
</dbReference>
<dbReference type="InterPro" id="IPR013763">
    <property type="entry name" value="Cyclin-like_dom"/>
</dbReference>
<dbReference type="Proteomes" id="UP001359485">
    <property type="component" value="Unassembled WGS sequence"/>
</dbReference>
<evidence type="ECO:0000259" key="6">
    <source>
        <dbReference type="SMART" id="SM01332"/>
    </source>
</evidence>
<proteinExistence type="inferred from homology"/>
<dbReference type="InterPro" id="IPR036915">
    <property type="entry name" value="Cyclin-like_sf"/>
</dbReference>
<organism evidence="7 10">
    <name type="scientific">Polyplax serrata</name>
    <name type="common">Common mouse louse</name>
    <dbReference type="NCBI Taxonomy" id="468196"/>
    <lineage>
        <taxon>Eukaryota</taxon>
        <taxon>Metazoa</taxon>
        <taxon>Ecdysozoa</taxon>
        <taxon>Arthropoda</taxon>
        <taxon>Hexapoda</taxon>
        <taxon>Insecta</taxon>
        <taxon>Pterygota</taxon>
        <taxon>Neoptera</taxon>
        <taxon>Paraneoptera</taxon>
        <taxon>Psocodea</taxon>
        <taxon>Troctomorpha</taxon>
        <taxon>Phthiraptera</taxon>
        <taxon>Anoplura</taxon>
        <taxon>Polyplacidae</taxon>
        <taxon>Polyplax</taxon>
    </lineage>
</organism>
<dbReference type="CDD" id="cd20505">
    <property type="entry name" value="CYCLIN_CCNA_rpt2"/>
    <property type="match status" value="1"/>
</dbReference>
<dbReference type="AlphaFoldDB" id="A0AAN8PYC5"/>
<dbReference type="EMBL" id="JAWJWE010000037">
    <property type="protein sequence ID" value="KAK6625836.1"/>
    <property type="molecule type" value="Genomic_DNA"/>
</dbReference>
<dbReference type="GO" id="GO:0005634">
    <property type="term" value="C:nucleus"/>
    <property type="evidence" value="ECO:0007669"/>
    <property type="project" value="UniProtKB-ARBA"/>
</dbReference>
<evidence type="ECO:0000259" key="5">
    <source>
        <dbReference type="SMART" id="SM00385"/>
    </source>
</evidence>
<evidence type="ECO:0000313" key="8">
    <source>
        <dbReference type="EMBL" id="KAK6637640.1"/>
    </source>
</evidence>
<keyword evidence="1" id="KW-0132">Cell division</keyword>
<sequence length="504" mass="57525">MATFSIYQDKENSSSILPNKLKDAGALQKRIVLKALDKNSEDGNEIKLPVHKNAAPKSTAVMKTKDETINYHNDKQQISCKISHKTKAVKPGFPNVQHPEKDFKIFQEVSGDVSVKDSCNEKIAIKDENKTRALRDKYMDQEKPCSSKEISFPSFVTTLHREPSVSSSSSCMSVQEQFCETDDIQDVPMSIDNSKVSNPLEVEYESKFNELSMNERLYACDEYRNEISAYLRALQNEHRPRKNYMLKQPDISYGMRAILVDWLVEVVEEYNMKTETLYLAVSYIDRFLSYMSVVRAKLQLVGTAAMFIASKFEEIYPPNVNDFVFITDDTYTKKQVLRMEHLILKVLSFDLSTPTILCFLTDFTSSYPTTERIKYLAMYLCELTLLEADPYLAFVPSEIAASALCVARYTLLDEAGEEIFPSKLQETVDHHIEDLIDCISALDNTFRKASSIPQKAIQEKYKSNKYRNVVSIEPLREDCSAVLVRKYSLSSGMKVTNGNNSRTQ</sequence>
<name>A0AAN8PYC5_POLSC</name>
<dbReference type="PIRSF" id="PIRSF001771">
    <property type="entry name" value="Cyclin_A_B_D_E"/>
    <property type="match status" value="1"/>
</dbReference>
<reference evidence="7 10" key="1">
    <citation type="submission" date="2023-10" db="EMBL/GenBank/DDBJ databases">
        <title>Genomes of two closely related lineages of the louse Polyplax serrata with different host specificities.</title>
        <authorList>
            <person name="Martinu J."/>
            <person name="Tarabai H."/>
            <person name="Stefka J."/>
            <person name="Hypsa V."/>
        </authorList>
    </citation>
    <scope>NUCLEOTIDE SEQUENCE [LARGE SCALE GENOMIC DNA]</scope>
    <source>
        <strain evidence="8">98ZLc_SE</strain>
        <strain evidence="7">HR10_N</strain>
    </source>
</reference>
<feature type="domain" description="Cyclin C-terminal" evidence="6">
    <location>
        <begin position="354"/>
        <end position="475"/>
    </location>
</feature>
<dbReference type="EMBL" id="JAWJWF010000002">
    <property type="protein sequence ID" value="KAK6637640.1"/>
    <property type="molecule type" value="Genomic_DNA"/>
</dbReference>
<accession>A0AAN8PYC5</accession>
<dbReference type="InterPro" id="IPR046965">
    <property type="entry name" value="Cyclin_A/B-like"/>
</dbReference>
<protein>
    <recommendedName>
        <fullName evidence="11">Cyclin A</fullName>
    </recommendedName>
</protein>
<keyword evidence="9" id="KW-1185">Reference proteome</keyword>
<dbReference type="FunFam" id="1.10.472.10:FF:000001">
    <property type="entry name" value="G2/mitotic-specific cyclin"/>
    <property type="match status" value="1"/>
</dbReference>
<dbReference type="GO" id="GO:0044772">
    <property type="term" value="P:mitotic cell cycle phase transition"/>
    <property type="evidence" value="ECO:0007669"/>
    <property type="project" value="InterPro"/>
</dbReference>
<dbReference type="InterPro" id="IPR048258">
    <property type="entry name" value="Cyclins_cyclin-box"/>
</dbReference>
<keyword evidence="2 4" id="KW-0195">Cyclin</keyword>
<gene>
    <name evidence="7" type="ORF">RUM43_006135</name>
    <name evidence="8" type="ORF">RUM44_008062</name>
</gene>
<evidence type="ECO:0000256" key="3">
    <source>
        <dbReference type="ARBA" id="ARBA00023306"/>
    </source>
</evidence>
<evidence type="ECO:0000256" key="1">
    <source>
        <dbReference type="ARBA" id="ARBA00022618"/>
    </source>
</evidence>
<evidence type="ECO:0000313" key="10">
    <source>
        <dbReference type="Proteomes" id="UP001372834"/>
    </source>
</evidence>
<evidence type="ECO:0000313" key="9">
    <source>
        <dbReference type="Proteomes" id="UP001359485"/>
    </source>
</evidence>
<dbReference type="Gene3D" id="1.10.472.10">
    <property type="entry name" value="Cyclin-like"/>
    <property type="match status" value="2"/>
</dbReference>
<evidence type="ECO:0008006" key="11">
    <source>
        <dbReference type="Google" id="ProtNLM"/>
    </source>
</evidence>
<dbReference type="InterPro" id="IPR006671">
    <property type="entry name" value="Cyclin_N"/>
</dbReference>
<comment type="similarity">
    <text evidence="4">Belongs to the cyclin family.</text>
</comment>
<feature type="domain" description="Cyclin-like" evidence="5">
    <location>
        <begin position="358"/>
        <end position="444"/>
    </location>
</feature>